<dbReference type="EC" id="3.2.1.39" evidence="3"/>
<evidence type="ECO:0000256" key="6">
    <source>
        <dbReference type="ARBA" id="ARBA00033335"/>
    </source>
</evidence>
<evidence type="ECO:0000313" key="9">
    <source>
        <dbReference type="EMBL" id="KAK9924473.1"/>
    </source>
</evidence>
<comment type="similarity">
    <text evidence="2 8">Belongs to the glycosyl hydrolase 17 family.</text>
</comment>
<accession>A0AAW1WIT1</accession>
<reference evidence="9 10" key="1">
    <citation type="journal article" date="2023" name="G3 (Bethesda)">
        <title>A chromosome-length genome assembly and annotation of blackberry (Rubus argutus, cv. 'Hillquist').</title>
        <authorList>
            <person name="Bruna T."/>
            <person name="Aryal R."/>
            <person name="Dudchenko O."/>
            <person name="Sargent D.J."/>
            <person name="Mead D."/>
            <person name="Buti M."/>
            <person name="Cavallini A."/>
            <person name="Hytonen T."/>
            <person name="Andres J."/>
            <person name="Pham M."/>
            <person name="Weisz D."/>
            <person name="Mascagni F."/>
            <person name="Usai G."/>
            <person name="Natali L."/>
            <person name="Bassil N."/>
            <person name="Fernandez G.E."/>
            <person name="Lomsadze A."/>
            <person name="Armour M."/>
            <person name="Olukolu B."/>
            <person name="Poorten T."/>
            <person name="Britton C."/>
            <person name="Davik J."/>
            <person name="Ashrafi H."/>
            <person name="Aiden E.L."/>
            <person name="Borodovsky M."/>
            <person name="Worthington M."/>
        </authorList>
    </citation>
    <scope>NUCLEOTIDE SEQUENCE [LARGE SCALE GENOMIC DNA]</scope>
    <source>
        <strain evidence="9">PI 553951</strain>
    </source>
</reference>
<keyword evidence="10" id="KW-1185">Reference proteome</keyword>
<name>A0AAW1WIT1_RUBAR</name>
<evidence type="ECO:0000256" key="5">
    <source>
        <dbReference type="ARBA" id="ARBA00023295"/>
    </source>
</evidence>
<protein>
    <recommendedName>
        <fullName evidence="3">glucan endo-1,3-beta-D-glucosidase</fullName>
        <ecNumber evidence="3">3.2.1.39</ecNumber>
    </recommendedName>
    <alternativeName>
        <fullName evidence="6">(1-&gt;3)-beta-glucan endohydrolase</fullName>
    </alternativeName>
    <alternativeName>
        <fullName evidence="7">Beta-1,3-endoglucanase</fullName>
    </alternativeName>
</protein>
<sequence>MKNIHTALVKFDLHSDIKVSSPIALSALQNSYPSSAGSFRPELVEPVFKPMLDFLRQTGSYLMVNAYPYFAYESNSDVISLDYALFRENPGVVDAGSGLRYFSPL</sequence>
<dbReference type="InterPro" id="IPR044965">
    <property type="entry name" value="Glyco_hydro_17_plant"/>
</dbReference>
<dbReference type="GO" id="GO:0005975">
    <property type="term" value="P:carbohydrate metabolic process"/>
    <property type="evidence" value="ECO:0007669"/>
    <property type="project" value="InterPro"/>
</dbReference>
<keyword evidence="4" id="KW-0378">Hydrolase</keyword>
<evidence type="ECO:0000256" key="4">
    <source>
        <dbReference type="ARBA" id="ARBA00022801"/>
    </source>
</evidence>
<dbReference type="PANTHER" id="PTHR32227">
    <property type="entry name" value="GLUCAN ENDO-1,3-BETA-GLUCOSIDASE BG1-RELATED-RELATED"/>
    <property type="match status" value="1"/>
</dbReference>
<dbReference type="AlphaFoldDB" id="A0AAW1WIT1"/>
<evidence type="ECO:0000256" key="1">
    <source>
        <dbReference type="ARBA" id="ARBA00000382"/>
    </source>
</evidence>
<organism evidence="9 10">
    <name type="scientific">Rubus argutus</name>
    <name type="common">Southern blackberry</name>
    <dbReference type="NCBI Taxonomy" id="59490"/>
    <lineage>
        <taxon>Eukaryota</taxon>
        <taxon>Viridiplantae</taxon>
        <taxon>Streptophyta</taxon>
        <taxon>Embryophyta</taxon>
        <taxon>Tracheophyta</taxon>
        <taxon>Spermatophyta</taxon>
        <taxon>Magnoliopsida</taxon>
        <taxon>eudicotyledons</taxon>
        <taxon>Gunneridae</taxon>
        <taxon>Pentapetalae</taxon>
        <taxon>rosids</taxon>
        <taxon>fabids</taxon>
        <taxon>Rosales</taxon>
        <taxon>Rosaceae</taxon>
        <taxon>Rosoideae</taxon>
        <taxon>Rosoideae incertae sedis</taxon>
        <taxon>Rubus</taxon>
    </lineage>
</organism>
<evidence type="ECO:0000256" key="8">
    <source>
        <dbReference type="RuleBase" id="RU004335"/>
    </source>
</evidence>
<dbReference type="InterPro" id="IPR000490">
    <property type="entry name" value="Glyco_hydro_17"/>
</dbReference>
<dbReference type="Pfam" id="PF00332">
    <property type="entry name" value="Glyco_hydro_17"/>
    <property type="match status" value="1"/>
</dbReference>
<comment type="caution">
    <text evidence="9">The sequence shown here is derived from an EMBL/GenBank/DDBJ whole genome shotgun (WGS) entry which is preliminary data.</text>
</comment>
<dbReference type="Gene3D" id="3.20.20.80">
    <property type="entry name" value="Glycosidases"/>
    <property type="match status" value="1"/>
</dbReference>
<gene>
    <name evidence="9" type="ORF">M0R45_032839</name>
</gene>
<evidence type="ECO:0000256" key="7">
    <source>
        <dbReference type="ARBA" id="ARBA00033417"/>
    </source>
</evidence>
<dbReference type="GO" id="GO:0042973">
    <property type="term" value="F:glucan endo-1,3-beta-D-glucosidase activity"/>
    <property type="evidence" value="ECO:0007669"/>
    <property type="project" value="UniProtKB-EC"/>
</dbReference>
<keyword evidence="5" id="KW-0326">Glycosidase</keyword>
<evidence type="ECO:0000313" key="10">
    <source>
        <dbReference type="Proteomes" id="UP001457282"/>
    </source>
</evidence>
<dbReference type="EMBL" id="JBEDUW010000006">
    <property type="protein sequence ID" value="KAK9924473.1"/>
    <property type="molecule type" value="Genomic_DNA"/>
</dbReference>
<dbReference type="InterPro" id="IPR017853">
    <property type="entry name" value="GH"/>
</dbReference>
<proteinExistence type="inferred from homology"/>
<comment type="catalytic activity">
    <reaction evidence="1">
        <text>Hydrolysis of (1-&gt;3)-beta-D-glucosidic linkages in (1-&gt;3)-beta-D-glucans.</text>
        <dbReference type="EC" id="3.2.1.39"/>
    </reaction>
</comment>
<evidence type="ECO:0000256" key="2">
    <source>
        <dbReference type="ARBA" id="ARBA00008773"/>
    </source>
</evidence>
<dbReference type="SUPFAM" id="SSF51445">
    <property type="entry name" value="(Trans)glycosidases"/>
    <property type="match status" value="1"/>
</dbReference>
<evidence type="ECO:0000256" key="3">
    <source>
        <dbReference type="ARBA" id="ARBA00012780"/>
    </source>
</evidence>
<dbReference type="Proteomes" id="UP001457282">
    <property type="component" value="Unassembled WGS sequence"/>
</dbReference>